<dbReference type="SUPFAM" id="SSF160443">
    <property type="entry name" value="SMR domain-like"/>
    <property type="match status" value="1"/>
</dbReference>
<dbReference type="Gene3D" id="3.30.1370.110">
    <property type="match status" value="1"/>
</dbReference>
<dbReference type="PRINTS" id="PR00603">
    <property type="entry name" value="CYTOCHROMEC1"/>
</dbReference>
<feature type="repeat" description="CHCR" evidence="29">
    <location>
        <begin position="1428"/>
        <end position="1570"/>
    </location>
</feature>
<dbReference type="FunFam" id="1.20.5.100:FF:000003">
    <property type="entry name" value="Cytochrome c1, heme protein, mitochondrial"/>
    <property type="match status" value="1"/>
</dbReference>
<feature type="repeat" description="CHCR" evidence="29">
    <location>
        <begin position="1731"/>
        <end position="1876"/>
    </location>
</feature>
<dbReference type="Pfam" id="PF00637">
    <property type="entry name" value="Clathrin"/>
    <property type="match status" value="7"/>
</dbReference>
<dbReference type="InterPro" id="IPR023395">
    <property type="entry name" value="MCP_dom_sf"/>
</dbReference>
<keyword evidence="20 26" id="KW-0408">Iron</keyword>
<keyword evidence="14 28" id="KW-0863">Zinc-finger</keyword>
<dbReference type="FunFam" id="1.25.40.10:FF:000002">
    <property type="entry name" value="Clathrin heavy chain"/>
    <property type="match status" value="1"/>
</dbReference>
<dbReference type="GO" id="GO:0030130">
    <property type="term" value="C:clathrin coat of trans-Golgi network vesicle"/>
    <property type="evidence" value="ECO:0007669"/>
    <property type="project" value="InterPro"/>
</dbReference>
<feature type="binding site" description="covalent" evidence="26">
    <location>
        <position position="611"/>
    </location>
    <ligand>
        <name>heme c</name>
        <dbReference type="ChEBI" id="CHEBI:61717"/>
    </ligand>
</feature>
<keyword evidence="16 28" id="KW-0862">Zinc</keyword>
<dbReference type="GO" id="GO:0071439">
    <property type="term" value="C:clathrin complex"/>
    <property type="evidence" value="ECO:0007669"/>
    <property type="project" value="TreeGrafter"/>
</dbReference>
<dbReference type="PROSITE" id="PS50828">
    <property type="entry name" value="SMR"/>
    <property type="match status" value="1"/>
</dbReference>
<dbReference type="Gene3D" id="4.10.1000.10">
    <property type="entry name" value="Zinc finger, CCCH-type"/>
    <property type="match status" value="1"/>
</dbReference>
<dbReference type="Gene3D" id="1.50.40.10">
    <property type="entry name" value="Mitochondrial carrier domain"/>
    <property type="match status" value="1"/>
</dbReference>
<dbReference type="Proteomes" id="UP000518752">
    <property type="component" value="Unassembled WGS sequence"/>
</dbReference>
<dbReference type="EMBL" id="JAACJN010000129">
    <property type="protein sequence ID" value="KAF5369223.1"/>
    <property type="molecule type" value="Genomic_DNA"/>
</dbReference>
<keyword evidence="24" id="KW-0968">Cytoplasmic vesicle</keyword>
<feature type="repeat" description="CHCR" evidence="29">
    <location>
        <begin position="1279"/>
        <end position="1425"/>
    </location>
</feature>
<keyword evidence="11 27" id="KW-0812">Transmembrane</keyword>
<dbReference type="SUPFAM" id="SSF103506">
    <property type="entry name" value="Mitochondrial carrier"/>
    <property type="match status" value="1"/>
</dbReference>
<sequence>MSIPTKWDARYLGPVPHDLSYYSKCMLGGVLACGITHAGITPLDVAKCNMQVDPKKYTGLRPSINLLLKEEGANGIWKGFGPTFVGYSLQGMFKYGLYEIFKDTYMNLAGQEASEKYKGAIWLAGSASAEFVADIALCPLEMTKVKIQTSPGGSFPTAFGSALSEMSRLKVETRYPFGSIVPLWSRQIPYTMAKFYFFEKIVSLFYTHVFTNPKETYSKTTQLGVTFASGYLAGVVCAIVSHPADSLVSLLGKAENKGKSVGQITSEVGFGSLATKGLSTRVLMIGQDPSKILSSTLTGFQWWIYDTFKASMGLGTTEDLGSIWSSNPRDVIGASAPRTHPSESSRVIKLFLLRHFDKNSWLKMLSRLSSGALKQASSTAKLRSPSLASSSRSASARFASTSSVSSDAFQTFINSRITLASATLFTAGTVAWYAHLYGTLPFIGEVHASHAGDEGLHPVAYPWPHKGFFDSFDHASIRRGYQVYREVCAACHSLDRIAWRNLVGVSHTADEARLLAEEVEYTDGPNDEGEMFQRPGKLSDYMPPPYPNEEAARSGNAGALPPDLSLIVKARHSGADYIFSLLTGYVGPPAGVEIREGMNYNPFFPGGALGMARVLFDGLVEYDDGTPATTSQMAKDVATFLNWAAEPEHDDRKKTGIKAVILFSALFAISVYTKRFKWSPIKNRKIQHEKKSAVKMWRRPTIQSATNNFASSSFHQFGLTNFRSSSRMAGLDISKPIAFCEHLQLSSIGVQPASISFQTLTLESDHFICVREKVNEQNQVVIIDLADANNVMRRPISADSAIMHPHQKILALKGADVIVLTYPAAARTLQIFNIETKQKVKSHVNNEDIVFWKWVSDSTIGIVTESSVFHWSITDQTSPPQKIFDRHPTLAGTQIINYRVSSDEKWLVLIGISGNTSNPSAFKVKGSMQLYSRDRGVSQPIEGHAAAFAEVKLEGNQHVTKLFTFAVRTATGAKIDHTAPDPPFVKKAVDVYFPAEATNDFPVSMQVSKKHGIVYLVTKYGFIHLYDLESGACIYMNRISGETIFVTAEHEATNGIIGVNKKGQVLSVNVDEHTIVPYVLTTLNNNELAFKLASRANLPGADDLYIKQYQSLFQSGQFGEAAKIAANSPRGILRTTQVIESFKTAPTPAGGLSPILQYFGILLEKGELNHLESLELARPVLQQGRKQLLEKWLKENKLTCSEELGDIVRLHDMTLALSVYLRANVPNKVIACFAETGQTEKIVLYAKKVNYSPDYVGLLQHIMRVNPEKGAEFASQIVNDENGPLVDVERVVDIFMSQNMIQPATSFLLDALKENKPEQGPLQTRLLEMNLMHAPQVADAILGNEMFTHYDRPRIANLCEKAGLMQRALEHYEDLADIKRVIVHATTFPVEWLTNYFSRLTTDQSMACLQEMLRVNIRQNLQVVIQIATKYSDILGPVKLIEMFESFKTFEGLYYYLGSIVNLSTDPEVHFKYIQAATRTGQIREVERICRESNHYNPEKVKNFLKEAKLSDQLPLIIVCDRFDFVHDLVLYLYQNNLIKFIEVYVQRVNSIRTPQVVGGLLDVDCDENTIKALLVSVSGNFPIDELVHEVEQRNRLKLILPWLEARVQSGSQDPAVFNAMAKIYIDSNNNPEAFLKENNAGVFIKIVCNLYEPLVVGKFCEKRDPYLAYIAYAKGFCDDELISITNDNSMFKQQARYLVKRRQPELWAQVLVSDNLHRRALIDQIIATALPESTDPDDVSVTVKAFLTADLPIELIELLEKIIIEPSPFSENKNLQNLLLLTAVRADKGKVVGYINKLQNYDYMEIAKIATEHGLFEEALTIYRKYDQHAMAMTVLVEHIVSLDRGVEYAVKVNLPEVWSRLAKAQLDGLRIKDAIDSYIKAEDPSNFAEVIEIADRAGKHDDLVRYLQMARKSLREPKIDTELAFAYARTDRLHDMEDFLAMTNVADILEVGERCFEVELYQAAKLLFQSISNWARLATTLIYLGENQAAVESARKAGNTQPTQLSRVWKQVHAACIEKQEFRLAQICGLNIIVHAEELGALVTMYERRGYFEEIISLLEAGLSLERAHMGIFTELAILLSKYKPAKLMEHLRLFVARINIPKVIRAVERSHLWPELVFLYIKYDEFDNAALAMIERSVDAWEHNQFKDTIVRAANVEIYYKAISFYLQEQPTLLTDLLSVLIPRIDHSRVVSMFRKMDHIPLIRSYLIAVQHLNIESINDAYNDLLIEEEDYKTLRDSIDSFDNFNNVGLAQRLEKHELLEFRRLAAHLYKKNKRWEESISLSKQDKLYKDAMITAATSASTEVAEDLLGYFVDIGNKECFAAVLYVCFDLLSQDIVEELSWQHGLNDFYMPYKIQNSRTLRLIPDMAQIRRLEKEVKEFSKKESAKEKAESEAPIINPGMNTLLLTNGYVGQGPPMNVMASAMTGYDSEPLSSTDTAFIPQSSVHKFPHTRAQLAAFSRQYKASDSYDSDAEGDELTKVPSSLVNRVVSLIVDEREDELKELLKETYGIDDLAAAEQSVLDLMHKHRDDVAGVPFLFLTPTRRPISRPSSRASTPSSRLPSARPDTPNSAPSSPLAQIFRKPLLTSPLASGIHATSYISAKSDYSASPTSSPILSQAHATHIHVQYTASLPASPLSSPRLLNAKASEFKPIPRPLSAASSNPGPIRPESPDLWAHSPFRASSNLAIAAPLLPDQPGLSRSNTPVRSPLRQDTGEDEEDDPFDPFGPSTDHPQFQVLDFDPTQWEPEYNARPPLNPYAYEFTPPYLPSDESQDGLTMSNGVSADTDPDVDAALLTNGMTPFDVLSSVFGSTLAPSELEEALAANGYEFERSMAWLVDRTLPQQQQQSSMTAQRMQPIGGRVTVVPRGTGNRGGYPMSGPQNRASPNTRYLNGRPNTGGNRVCRYFVAGECLRADCRFSHDLERALCRFWLRGTCAKGENCEFLHHLPKDADVQGLSAILARANINPGYNHHNQNHIHSPPLDDFPTLGQNNGNDRNKRSYAPGADPGRTRFAAAVKKQPLQASSSLGLTSMIPGGTNGTDDSAARREALGPSAAADLHHRSAIIAPRPSPRLRLRPPALLPTLSTGESLNNLYLSYRSRALQLGQARNACLSRAADAWRRGDGAAAKRFSREGHDLNSKMSLEMKRAASELVRERAKETEKAVRERDLGWSDDPADRTARGKLAGAGLGVILGVASNSVGDGKLTVDERTEVVLDLHGLHANEATDVLEEFLLALEAEFFYGLAYIIVGEQKHTGTQDVARGAGRVRLATGVREWIHRWGYPWGERDGIIYVDPLTHAEE</sequence>
<dbReference type="PROSITE" id="PS50920">
    <property type="entry name" value="SOLCAR"/>
    <property type="match status" value="2"/>
</dbReference>
<dbReference type="InterPro" id="IPR036855">
    <property type="entry name" value="Znf_CCCH_sf"/>
</dbReference>
<dbReference type="Gene3D" id="2.130.10.110">
    <property type="entry name" value="Clathrin heavy-chain terminal domain"/>
    <property type="match status" value="1"/>
</dbReference>
<dbReference type="Gene3D" id="1.25.40.10">
    <property type="entry name" value="Tetratricopeptide repeat domain"/>
    <property type="match status" value="4"/>
</dbReference>
<dbReference type="GO" id="GO:0006886">
    <property type="term" value="P:intracellular protein transport"/>
    <property type="evidence" value="ECO:0007669"/>
    <property type="project" value="UniProtKB-UniRule"/>
</dbReference>
<dbReference type="InterPro" id="IPR002326">
    <property type="entry name" value="Cyt_c1"/>
</dbReference>
<evidence type="ECO:0000256" key="30">
    <source>
        <dbReference type="SAM" id="MobiDB-lite"/>
    </source>
</evidence>
<evidence type="ECO:0000313" key="35">
    <source>
        <dbReference type="Proteomes" id="UP000518752"/>
    </source>
</evidence>
<evidence type="ECO:0000256" key="6">
    <source>
        <dbReference type="ARBA" id="ARBA00009535"/>
    </source>
</evidence>
<dbReference type="InterPro" id="IPR000547">
    <property type="entry name" value="Clathrin_H-chain/VPS_repeat"/>
</dbReference>
<dbReference type="OrthoDB" id="2113814at2759"/>
<dbReference type="PANTHER" id="PTHR10292">
    <property type="entry name" value="CLATHRIN HEAVY CHAIN RELATED"/>
    <property type="match status" value="1"/>
</dbReference>
<evidence type="ECO:0000256" key="8">
    <source>
        <dbReference type="ARBA" id="ARBA00022448"/>
    </source>
</evidence>
<dbReference type="Gene3D" id="1.10.760.10">
    <property type="entry name" value="Cytochrome c-like domain"/>
    <property type="match status" value="1"/>
</dbReference>
<evidence type="ECO:0000256" key="9">
    <source>
        <dbReference type="ARBA" id="ARBA00022617"/>
    </source>
</evidence>
<dbReference type="InterPro" id="IPR036063">
    <property type="entry name" value="Smr_dom_sf"/>
</dbReference>
<dbReference type="GO" id="GO:0020037">
    <property type="term" value="F:heme binding"/>
    <property type="evidence" value="ECO:0007669"/>
    <property type="project" value="InterPro"/>
</dbReference>
<feature type="repeat" description="Solcar" evidence="27">
    <location>
        <begin position="221"/>
        <end position="311"/>
    </location>
</feature>
<comment type="cofactor">
    <cofactor evidence="26">
        <name>heme c</name>
        <dbReference type="ChEBI" id="CHEBI:61717"/>
    </cofactor>
    <text evidence="26">Binds 1 heme c group covalently per subunit.</text>
</comment>
<dbReference type="InterPro" id="IPR018108">
    <property type="entry name" value="MCP_transmembrane"/>
</dbReference>
<evidence type="ECO:0000256" key="3">
    <source>
        <dbReference type="ARBA" id="ARBA00004273"/>
    </source>
</evidence>
<keyword evidence="21" id="KW-0496">Mitochondrion</keyword>
<dbReference type="SMART" id="SM00299">
    <property type="entry name" value="CLH"/>
    <property type="match status" value="7"/>
</dbReference>
<dbReference type="PANTHER" id="PTHR10292:SF1">
    <property type="entry name" value="CLATHRIN HEAVY CHAIN"/>
    <property type="match status" value="1"/>
</dbReference>
<feature type="compositionally biased region" description="Low complexity" evidence="30">
    <location>
        <begin position="2548"/>
        <end position="2568"/>
    </location>
</feature>
<evidence type="ECO:0000256" key="15">
    <source>
        <dbReference type="ARBA" id="ARBA00022792"/>
    </source>
</evidence>
<dbReference type="InterPro" id="IPR009056">
    <property type="entry name" value="Cyt_c-like_dom"/>
</dbReference>
<dbReference type="Pfam" id="PF13838">
    <property type="entry name" value="Clathrin_H_link"/>
    <property type="match status" value="1"/>
</dbReference>
<evidence type="ECO:0000259" key="32">
    <source>
        <dbReference type="PROSITE" id="PS50828"/>
    </source>
</evidence>
<dbReference type="InterPro" id="IPR015348">
    <property type="entry name" value="Clathrin_H-chain_linker_core"/>
</dbReference>
<feature type="binding site" description="covalent" evidence="26">
    <location>
        <position position="488"/>
    </location>
    <ligand>
        <name>heme c</name>
        <dbReference type="ChEBI" id="CHEBI:61717"/>
    </ligand>
</feature>
<dbReference type="SMART" id="SM00356">
    <property type="entry name" value="ZnF_C3H1"/>
    <property type="match status" value="2"/>
</dbReference>
<dbReference type="Pfam" id="PF00153">
    <property type="entry name" value="Mito_carr"/>
    <property type="match status" value="1"/>
</dbReference>
<dbReference type="Pfam" id="PF08590">
    <property type="entry name" value="DUF1771"/>
    <property type="match status" value="1"/>
</dbReference>
<evidence type="ECO:0000256" key="20">
    <source>
        <dbReference type="ARBA" id="ARBA00023004"/>
    </source>
</evidence>
<dbReference type="InterPro" id="IPR022365">
    <property type="entry name" value="Clathrin_H-chain_propeller_rpt"/>
</dbReference>
<dbReference type="InterPro" id="IPR000571">
    <property type="entry name" value="Znf_CCCH"/>
</dbReference>
<evidence type="ECO:0000313" key="34">
    <source>
        <dbReference type="EMBL" id="KAF5369223.1"/>
    </source>
</evidence>
<dbReference type="Pfam" id="PF00642">
    <property type="entry name" value="zf-CCCH"/>
    <property type="match status" value="1"/>
</dbReference>
<keyword evidence="10" id="KW-0679">Respiratory chain</keyword>
<keyword evidence="8" id="KW-0813">Transport</keyword>
<evidence type="ECO:0000256" key="1">
    <source>
        <dbReference type="ARBA" id="ARBA00004141"/>
    </source>
</evidence>
<dbReference type="FunFam" id="1.25.40.10:FF:000001">
    <property type="entry name" value="Clathrin heavy chain"/>
    <property type="match status" value="1"/>
</dbReference>
<feature type="region of interest" description="Disordered" evidence="30">
    <location>
        <begin position="3027"/>
        <end position="3047"/>
    </location>
</feature>
<dbReference type="InterPro" id="IPR011990">
    <property type="entry name" value="TPR-like_helical_dom_sf"/>
</dbReference>
<evidence type="ECO:0000259" key="31">
    <source>
        <dbReference type="PROSITE" id="PS50103"/>
    </source>
</evidence>
<evidence type="ECO:0000256" key="7">
    <source>
        <dbReference type="ARBA" id="ARBA00012951"/>
    </source>
</evidence>
<keyword evidence="22 27" id="KW-0472">Membrane</keyword>
<feature type="zinc finger region" description="C3H1-type" evidence="28">
    <location>
        <begin position="2899"/>
        <end position="2922"/>
    </location>
</feature>
<evidence type="ECO:0000256" key="25">
    <source>
        <dbReference type="ARBA" id="ARBA00029351"/>
    </source>
</evidence>
<dbReference type="GO" id="GO:0008270">
    <property type="term" value="F:zinc ion binding"/>
    <property type="evidence" value="ECO:0007669"/>
    <property type="project" value="UniProtKB-KW"/>
</dbReference>
<evidence type="ECO:0000256" key="4">
    <source>
        <dbReference type="ARBA" id="ARBA00004277"/>
    </source>
</evidence>
<feature type="repeat" description="Solcar" evidence="27">
    <location>
        <begin position="20"/>
        <end position="104"/>
    </location>
</feature>
<evidence type="ECO:0000256" key="14">
    <source>
        <dbReference type="ARBA" id="ARBA00022771"/>
    </source>
</evidence>
<dbReference type="InterPro" id="IPR055358">
    <property type="entry name" value="CHCR"/>
</dbReference>
<evidence type="ECO:0000256" key="21">
    <source>
        <dbReference type="ARBA" id="ARBA00023128"/>
    </source>
</evidence>
<dbReference type="FunFam" id="1.25.40.10:FF:000007">
    <property type="entry name" value="Clathrin heavy chain"/>
    <property type="match status" value="1"/>
</dbReference>
<dbReference type="SUPFAM" id="SSF81496">
    <property type="entry name" value="Cytochrome c1 subunit of cytochrome bc1 complex (Ubiquinol-cytochrome c reductase), transmembrane anchor"/>
    <property type="match status" value="1"/>
</dbReference>
<evidence type="ECO:0000256" key="26">
    <source>
        <dbReference type="PIRSR" id="PIRSR602326-1"/>
    </source>
</evidence>
<evidence type="ECO:0000256" key="5">
    <source>
        <dbReference type="ARBA" id="ARBA00006488"/>
    </source>
</evidence>
<feature type="domain" description="C3H1-type" evidence="31">
    <location>
        <begin position="2923"/>
        <end position="2950"/>
    </location>
</feature>
<dbReference type="InterPro" id="IPR036909">
    <property type="entry name" value="Cyt_c-like_dom_sf"/>
</dbReference>
<feature type="region of interest" description="Disordered" evidence="30">
    <location>
        <begin position="2548"/>
        <end position="2578"/>
    </location>
</feature>
<feature type="repeat" description="CHCR" evidence="29">
    <location>
        <begin position="1575"/>
        <end position="1724"/>
    </location>
</feature>
<dbReference type="Gene3D" id="1.25.40.730">
    <property type="match status" value="1"/>
</dbReference>
<evidence type="ECO:0000256" key="16">
    <source>
        <dbReference type="ARBA" id="ARBA00022833"/>
    </source>
</evidence>
<evidence type="ECO:0000259" key="33">
    <source>
        <dbReference type="PROSITE" id="PS51007"/>
    </source>
</evidence>
<evidence type="ECO:0000256" key="28">
    <source>
        <dbReference type="PROSITE-ProRule" id="PRU00723"/>
    </source>
</evidence>
<evidence type="ECO:0000256" key="2">
    <source>
        <dbReference type="ARBA" id="ARBA00004180"/>
    </source>
</evidence>
<comment type="subcellular location">
    <subcellularLocation>
        <location evidence="2">Cytoplasmic vesicle membrane</location>
        <topology evidence="2">Peripheral membrane protein</topology>
        <orientation evidence="2">Cytoplasmic side</orientation>
    </subcellularLocation>
    <subcellularLocation>
        <location evidence="4">Membrane</location>
        <location evidence="4">Coated pit</location>
        <topology evidence="4">Peripheral membrane protein</topology>
        <orientation evidence="4">Cytoplasmic side</orientation>
    </subcellularLocation>
    <subcellularLocation>
        <location evidence="1">Membrane</location>
        <topology evidence="1">Multi-pass membrane protein</topology>
    </subcellularLocation>
    <subcellularLocation>
        <location evidence="3">Mitochondrion inner membrane</location>
    </subcellularLocation>
</comment>
<keyword evidence="9 26" id="KW-0349">Heme</keyword>
<keyword evidence="15" id="KW-0999">Mitochondrion inner membrane</keyword>
<evidence type="ECO:0000256" key="29">
    <source>
        <dbReference type="PROSITE-ProRule" id="PRU01006"/>
    </source>
</evidence>
<feature type="binding site" description="covalent" evidence="26">
    <location>
        <position position="492"/>
    </location>
    <ligand>
        <name>heme c</name>
        <dbReference type="ChEBI" id="CHEBI:61717"/>
    </ligand>
</feature>
<evidence type="ECO:0000256" key="10">
    <source>
        <dbReference type="ARBA" id="ARBA00022660"/>
    </source>
</evidence>
<dbReference type="EC" id="7.1.1.8" evidence="7"/>
<dbReference type="FunFam" id="1.25.40.10:FF:000009">
    <property type="entry name" value="Clathrin heavy chain"/>
    <property type="match status" value="1"/>
</dbReference>
<comment type="similarity">
    <text evidence="5">Belongs to the cytochrome c family.</text>
</comment>
<dbReference type="GO" id="GO:0005743">
    <property type="term" value="C:mitochondrial inner membrane"/>
    <property type="evidence" value="ECO:0007669"/>
    <property type="project" value="UniProtKB-SubCell"/>
</dbReference>
<dbReference type="GO" id="GO:0032051">
    <property type="term" value="F:clathrin light chain binding"/>
    <property type="evidence" value="ECO:0007669"/>
    <property type="project" value="TreeGrafter"/>
</dbReference>
<feature type="repeat" description="CHCR" evidence="29">
    <location>
        <begin position="2181"/>
        <end position="2324"/>
    </location>
</feature>
<dbReference type="Pfam" id="PF09268">
    <property type="entry name" value="Clathrin-link"/>
    <property type="match status" value="1"/>
</dbReference>
<dbReference type="GO" id="GO:0030132">
    <property type="term" value="C:clathrin coat of coated pit"/>
    <property type="evidence" value="ECO:0007669"/>
    <property type="project" value="InterPro"/>
</dbReference>
<keyword evidence="12 26" id="KW-0479">Metal-binding</keyword>
<feature type="region of interest" description="Disordered" evidence="30">
    <location>
        <begin position="2694"/>
        <end position="2731"/>
    </location>
</feature>
<evidence type="ECO:0000256" key="11">
    <source>
        <dbReference type="ARBA" id="ARBA00022692"/>
    </source>
</evidence>
<comment type="similarity">
    <text evidence="6">Belongs to the clathrin heavy chain family.</text>
</comment>
<accession>A0A8H5GQJ0</accession>
<dbReference type="SUPFAM" id="SSF48371">
    <property type="entry name" value="ARM repeat"/>
    <property type="match status" value="6"/>
</dbReference>
<dbReference type="PROSITE" id="PS50236">
    <property type="entry name" value="CHCR"/>
    <property type="match status" value="7"/>
</dbReference>
<dbReference type="SUPFAM" id="SSF46626">
    <property type="entry name" value="Cytochrome c"/>
    <property type="match status" value="1"/>
</dbReference>
<dbReference type="SUPFAM" id="SSF50989">
    <property type="entry name" value="Clathrin heavy-chain terminal domain"/>
    <property type="match status" value="1"/>
</dbReference>
<gene>
    <name evidence="34" type="ORF">D9757_010024</name>
</gene>
<dbReference type="SUPFAM" id="SSF90229">
    <property type="entry name" value="CCCH zinc finger"/>
    <property type="match status" value="1"/>
</dbReference>
<dbReference type="InterPro" id="IPR016024">
    <property type="entry name" value="ARM-type_fold"/>
</dbReference>
<keyword evidence="23" id="KW-0168">Coated pit</keyword>
<dbReference type="SMART" id="SM01162">
    <property type="entry name" value="DUF1771"/>
    <property type="match status" value="1"/>
</dbReference>
<evidence type="ECO:0000256" key="19">
    <source>
        <dbReference type="ARBA" id="ARBA00022989"/>
    </source>
</evidence>
<feature type="region of interest" description="Disordered" evidence="30">
    <location>
        <begin position="2655"/>
        <end position="2678"/>
    </location>
</feature>
<keyword evidence="35" id="KW-1185">Reference proteome</keyword>
<dbReference type="GO" id="GO:0005198">
    <property type="term" value="F:structural molecule activity"/>
    <property type="evidence" value="ECO:0007669"/>
    <property type="project" value="InterPro"/>
</dbReference>
<feature type="repeat" description="CHCR" evidence="29">
    <location>
        <begin position="2032"/>
        <end position="2178"/>
    </location>
</feature>
<dbReference type="InterPro" id="IPR021157">
    <property type="entry name" value="Cyt_c1_TM_anchor_C"/>
</dbReference>
<dbReference type="Pfam" id="PF01394">
    <property type="entry name" value="Clathrin_propel"/>
    <property type="match status" value="2"/>
</dbReference>
<keyword evidence="19" id="KW-1133">Transmembrane helix</keyword>
<feature type="binding site" description="covalent" evidence="26">
    <location>
        <position position="491"/>
    </location>
    <ligand>
        <name>heme c</name>
        <dbReference type="ChEBI" id="CHEBI:61717"/>
    </ligand>
</feature>
<dbReference type="FunFam" id="1.50.40.10:FF:000138">
    <property type="entry name" value="Mitochondrial phosphate carrier protein 3"/>
    <property type="match status" value="1"/>
</dbReference>
<keyword evidence="18" id="KW-0249">Electron transport</keyword>
<evidence type="ECO:0000256" key="12">
    <source>
        <dbReference type="ARBA" id="ARBA00022723"/>
    </source>
</evidence>
<keyword evidence="13" id="KW-0677">Repeat</keyword>
<feature type="region of interest" description="Disordered" evidence="30">
    <location>
        <begin position="2869"/>
        <end position="2895"/>
    </location>
</feature>
<dbReference type="FunFam" id="1.10.760.10:FF:000002">
    <property type="entry name" value="Cytochrome c1, heme protein"/>
    <property type="match status" value="1"/>
</dbReference>
<dbReference type="InterPro" id="IPR013899">
    <property type="entry name" value="DUF1771"/>
</dbReference>
<dbReference type="GO" id="GO:0005829">
    <property type="term" value="C:cytosol"/>
    <property type="evidence" value="ECO:0007669"/>
    <property type="project" value="GOC"/>
</dbReference>
<dbReference type="InterPro" id="IPR016025">
    <property type="entry name" value="Clathrin_H-chain_N"/>
</dbReference>
<keyword evidence="17" id="KW-1278">Translocase</keyword>
<comment type="caution">
    <text evidence="34">The sequence shown here is derived from an EMBL/GenBank/DDBJ whole genome shotgun (WGS) entry which is preliminary data.</text>
</comment>
<dbReference type="PROSITE" id="PS51007">
    <property type="entry name" value="CYTC"/>
    <property type="match status" value="1"/>
</dbReference>
<dbReference type="PROSITE" id="PS50103">
    <property type="entry name" value="ZF_C3H1"/>
    <property type="match status" value="2"/>
</dbReference>
<evidence type="ECO:0000256" key="13">
    <source>
        <dbReference type="ARBA" id="ARBA00022737"/>
    </source>
</evidence>
<dbReference type="GO" id="GO:0006898">
    <property type="term" value="P:receptor-mediated endocytosis"/>
    <property type="evidence" value="ECO:0007669"/>
    <property type="project" value="TreeGrafter"/>
</dbReference>
<dbReference type="FunFam" id="2.130.10.110:FF:000003">
    <property type="entry name" value="Clathrin heavy chain"/>
    <property type="match status" value="1"/>
</dbReference>
<evidence type="ECO:0000256" key="17">
    <source>
        <dbReference type="ARBA" id="ARBA00022967"/>
    </source>
</evidence>
<evidence type="ECO:0000256" key="24">
    <source>
        <dbReference type="ARBA" id="ARBA00023329"/>
    </source>
</evidence>
<feature type="compositionally biased region" description="Polar residues" evidence="30">
    <location>
        <begin position="2881"/>
        <end position="2895"/>
    </location>
</feature>
<name>A0A8H5GQJ0_9AGAR</name>
<feature type="domain" description="Smr" evidence="32">
    <location>
        <begin position="3217"/>
        <end position="3298"/>
    </location>
</feature>
<dbReference type="Pfam" id="PF14608">
    <property type="entry name" value="zf-CCCH_2"/>
    <property type="match status" value="1"/>
</dbReference>
<dbReference type="GO" id="GO:0006895">
    <property type="term" value="P:Golgi to endosome transport"/>
    <property type="evidence" value="ECO:0007669"/>
    <property type="project" value="TreeGrafter"/>
</dbReference>
<dbReference type="Gene3D" id="1.20.5.100">
    <property type="entry name" value="Cytochrome c1, transmembrane anchor, C-terminal"/>
    <property type="match status" value="1"/>
</dbReference>
<feature type="domain" description="Cytochrome c" evidence="33">
    <location>
        <begin position="475"/>
        <end position="627"/>
    </location>
</feature>
<dbReference type="InterPro" id="IPR002625">
    <property type="entry name" value="Smr_dom"/>
</dbReference>
<evidence type="ECO:0000256" key="22">
    <source>
        <dbReference type="ARBA" id="ARBA00023136"/>
    </source>
</evidence>
<protein>
    <recommendedName>
        <fullName evidence="7">quinol--cytochrome-c reductase</fullName>
        <ecNumber evidence="7">7.1.1.8</ecNumber>
    </recommendedName>
</protein>
<organism evidence="34 35">
    <name type="scientific">Collybiopsis confluens</name>
    <dbReference type="NCBI Taxonomy" id="2823264"/>
    <lineage>
        <taxon>Eukaryota</taxon>
        <taxon>Fungi</taxon>
        <taxon>Dikarya</taxon>
        <taxon>Basidiomycota</taxon>
        <taxon>Agaricomycotina</taxon>
        <taxon>Agaricomycetes</taxon>
        <taxon>Agaricomycetidae</taxon>
        <taxon>Agaricales</taxon>
        <taxon>Marasmiineae</taxon>
        <taxon>Omphalotaceae</taxon>
        <taxon>Collybiopsis</taxon>
    </lineage>
</organism>
<feature type="domain" description="C3H1-type" evidence="31">
    <location>
        <begin position="2899"/>
        <end position="2922"/>
    </location>
</feature>
<evidence type="ECO:0000256" key="18">
    <source>
        <dbReference type="ARBA" id="ARBA00022982"/>
    </source>
</evidence>
<dbReference type="GO" id="GO:0030479">
    <property type="term" value="C:actin cortical patch"/>
    <property type="evidence" value="ECO:0007669"/>
    <property type="project" value="TreeGrafter"/>
</dbReference>
<evidence type="ECO:0000256" key="23">
    <source>
        <dbReference type="ARBA" id="ARBA00023176"/>
    </source>
</evidence>
<feature type="zinc finger region" description="C3H1-type" evidence="28">
    <location>
        <begin position="2923"/>
        <end position="2950"/>
    </location>
</feature>
<evidence type="ECO:0000256" key="27">
    <source>
        <dbReference type="PROSITE-ProRule" id="PRU00282"/>
    </source>
</evidence>
<feature type="region of interest" description="Disordered" evidence="30">
    <location>
        <begin position="2972"/>
        <end position="3010"/>
    </location>
</feature>
<proteinExistence type="inferred from homology"/>
<reference evidence="34 35" key="1">
    <citation type="journal article" date="2020" name="ISME J.">
        <title>Uncovering the hidden diversity of litter-decomposition mechanisms in mushroom-forming fungi.</title>
        <authorList>
            <person name="Floudas D."/>
            <person name="Bentzer J."/>
            <person name="Ahren D."/>
            <person name="Johansson T."/>
            <person name="Persson P."/>
            <person name="Tunlid A."/>
        </authorList>
    </citation>
    <scope>NUCLEOTIDE SEQUENCE [LARGE SCALE GENOMIC DNA]</scope>
    <source>
        <strain evidence="34 35">CBS 406.79</strain>
    </source>
</reference>
<dbReference type="Pfam" id="PF02167">
    <property type="entry name" value="Cytochrom_C1"/>
    <property type="match status" value="1"/>
</dbReference>
<comment type="catalytic activity">
    <reaction evidence="25">
        <text>a quinol + 2 Fe(III)-[cytochrome c](out) = a quinone + 2 Fe(II)-[cytochrome c](out) + 2 H(+)(out)</text>
        <dbReference type="Rhea" id="RHEA:11484"/>
        <dbReference type="Rhea" id="RHEA-COMP:10350"/>
        <dbReference type="Rhea" id="RHEA-COMP:14399"/>
        <dbReference type="ChEBI" id="CHEBI:15378"/>
        <dbReference type="ChEBI" id="CHEBI:24646"/>
        <dbReference type="ChEBI" id="CHEBI:29033"/>
        <dbReference type="ChEBI" id="CHEBI:29034"/>
        <dbReference type="ChEBI" id="CHEBI:132124"/>
        <dbReference type="EC" id="7.1.1.8"/>
    </reaction>
</comment>
<dbReference type="GO" id="GO:0008121">
    <property type="term" value="F:quinol-cytochrome-c reductase activity"/>
    <property type="evidence" value="ECO:0007669"/>
    <property type="project" value="UniProtKB-EC"/>
</dbReference>
<feature type="repeat" description="CHCR" evidence="29">
    <location>
        <begin position="1880"/>
        <end position="2027"/>
    </location>
</feature>